<organism evidence="21 22">
    <name type="scientific">Myotis myotis</name>
    <name type="common">Greater mouse-eared bat</name>
    <name type="synonym">Vespertilio myotis</name>
    <dbReference type="NCBI Taxonomy" id="51298"/>
    <lineage>
        <taxon>Eukaryota</taxon>
        <taxon>Metazoa</taxon>
        <taxon>Chordata</taxon>
        <taxon>Craniata</taxon>
        <taxon>Vertebrata</taxon>
        <taxon>Euteleostomi</taxon>
        <taxon>Mammalia</taxon>
        <taxon>Eutheria</taxon>
        <taxon>Laurasiatheria</taxon>
        <taxon>Chiroptera</taxon>
        <taxon>Yangochiroptera</taxon>
        <taxon>Vespertilionidae</taxon>
        <taxon>Myotis</taxon>
    </lineage>
</organism>
<feature type="compositionally biased region" description="Gly residues" evidence="18">
    <location>
        <begin position="541"/>
        <end position="551"/>
    </location>
</feature>
<evidence type="ECO:0000256" key="9">
    <source>
        <dbReference type="ARBA" id="ARBA00022771"/>
    </source>
</evidence>
<dbReference type="GO" id="GO:0003723">
    <property type="term" value="F:RNA binding"/>
    <property type="evidence" value="ECO:0007669"/>
    <property type="project" value="UniProtKB-KW"/>
</dbReference>
<evidence type="ECO:0000256" key="7">
    <source>
        <dbReference type="ARBA" id="ARBA00022553"/>
    </source>
</evidence>
<feature type="region of interest" description="Disordered" evidence="18">
    <location>
        <begin position="244"/>
        <end position="271"/>
    </location>
</feature>
<feature type="region of interest" description="Disordered" evidence="18">
    <location>
        <begin position="148"/>
        <end position="214"/>
    </location>
</feature>
<keyword evidence="10 17" id="KW-0862">Zinc</keyword>
<keyword evidence="4" id="KW-0158">Chromosome</keyword>
<dbReference type="InterPro" id="IPR035441">
    <property type="entry name" value="TFIIS/LEDGF_dom_sf"/>
</dbReference>
<evidence type="ECO:0000256" key="13">
    <source>
        <dbReference type="ARBA" id="ARBA00023125"/>
    </source>
</evidence>
<dbReference type="SMART" id="SM00509">
    <property type="entry name" value="TFS2N"/>
    <property type="match status" value="1"/>
</dbReference>
<evidence type="ECO:0000256" key="18">
    <source>
        <dbReference type="SAM" id="MobiDB-lite"/>
    </source>
</evidence>
<dbReference type="InterPro" id="IPR036855">
    <property type="entry name" value="Znf_CCCH_sf"/>
</dbReference>
<evidence type="ECO:0000313" key="22">
    <source>
        <dbReference type="Proteomes" id="UP000527355"/>
    </source>
</evidence>
<evidence type="ECO:0000256" key="4">
    <source>
        <dbReference type="ARBA" id="ARBA00022454"/>
    </source>
</evidence>
<dbReference type="Pfam" id="PF08711">
    <property type="entry name" value="Med26"/>
    <property type="match status" value="1"/>
</dbReference>
<dbReference type="GO" id="GO:0003677">
    <property type="term" value="F:DNA binding"/>
    <property type="evidence" value="ECO:0007669"/>
    <property type="project" value="UniProtKB-KW"/>
</dbReference>
<dbReference type="Proteomes" id="UP000527355">
    <property type="component" value="Unassembled WGS sequence"/>
</dbReference>
<feature type="compositionally biased region" description="Pro residues" evidence="18">
    <location>
        <begin position="577"/>
        <end position="588"/>
    </location>
</feature>
<dbReference type="Gene3D" id="1.20.930.10">
    <property type="entry name" value="Conserved domain common to transcription factors TFIIS, elongin A, CRSP70"/>
    <property type="match status" value="1"/>
</dbReference>
<dbReference type="InterPro" id="IPR000571">
    <property type="entry name" value="Znf_CCCH"/>
</dbReference>
<keyword evidence="9 17" id="KW-0863">Zinc-finger</keyword>
<dbReference type="PANTHER" id="PTHR46557">
    <property type="entry name" value="SERINE/THREONINE-PROTEIN PHOSPHATASE 1 REGULATORY SUBUNIT 10-RELATED"/>
    <property type="match status" value="1"/>
</dbReference>
<evidence type="ECO:0000256" key="1">
    <source>
        <dbReference type="ARBA" id="ARBA00004123"/>
    </source>
</evidence>
<dbReference type="CDD" id="cd00183">
    <property type="entry name" value="TFIIS_I"/>
    <property type="match status" value="1"/>
</dbReference>
<name>A0A7J7RL08_MYOMY</name>
<dbReference type="FunFam" id="1.20.930.10:FF:000006">
    <property type="entry name" value="Serine/threonine-protein phosphatase 1 regulatory subunit 10"/>
    <property type="match status" value="1"/>
</dbReference>
<feature type="compositionally biased region" description="Low complexity" evidence="18">
    <location>
        <begin position="612"/>
        <end position="626"/>
    </location>
</feature>
<feature type="compositionally biased region" description="Basic and acidic residues" evidence="18">
    <location>
        <begin position="175"/>
        <end position="197"/>
    </location>
</feature>
<feature type="domain" description="TFIIS N-terminal" evidence="20">
    <location>
        <begin position="73"/>
        <end position="147"/>
    </location>
</feature>
<feature type="compositionally biased region" description="Low complexity" evidence="18">
    <location>
        <begin position="326"/>
        <end position="337"/>
    </location>
</feature>
<comment type="subunit">
    <text evidence="15">Component of the PNUTS-PP1 complex (also named PTW/PP1 complex), composed of PPP1R10/PNUTS, TOX4, WDR82, and PPP1CA (or PPP1CB or PPP1CC).</text>
</comment>
<dbReference type="Gene3D" id="4.10.1000.10">
    <property type="entry name" value="Zinc finger, CCCH-type"/>
    <property type="match status" value="1"/>
</dbReference>
<accession>A0A7J7RL08</accession>
<dbReference type="GO" id="GO:0000785">
    <property type="term" value="C:chromatin"/>
    <property type="evidence" value="ECO:0007669"/>
    <property type="project" value="UniProtKB-ARBA"/>
</dbReference>
<dbReference type="PROSITE" id="PS51319">
    <property type="entry name" value="TFIIS_N"/>
    <property type="match status" value="1"/>
</dbReference>
<feature type="zinc finger region" description="C3H1-type" evidence="17">
    <location>
        <begin position="780"/>
        <end position="808"/>
    </location>
</feature>
<evidence type="ECO:0000256" key="16">
    <source>
        <dbReference type="PROSITE-ProRule" id="PRU00649"/>
    </source>
</evidence>
<evidence type="ECO:0000256" key="2">
    <source>
        <dbReference type="ARBA" id="ARBA00004286"/>
    </source>
</evidence>
<evidence type="ECO:0000256" key="10">
    <source>
        <dbReference type="ARBA" id="ARBA00022833"/>
    </source>
</evidence>
<keyword evidence="6" id="KW-1017">Isopeptide bond</keyword>
<evidence type="ECO:0000256" key="14">
    <source>
        <dbReference type="ARBA" id="ARBA00023242"/>
    </source>
</evidence>
<dbReference type="GO" id="GO:0005634">
    <property type="term" value="C:nucleus"/>
    <property type="evidence" value="ECO:0007669"/>
    <property type="project" value="UniProtKB-SubCell"/>
</dbReference>
<keyword evidence="22" id="KW-1185">Reference proteome</keyword>
<dbReference type="InterPro" id="IPR017923">
    <property type="entry name" value="TFIIS_N"/>
</dbReference>
<dbReference type="EMBL" id="JABWUV010000026">
    <property type="protein sequence ID" value="KAF6276717.1"/>
    <property type="molecule type" value="Genomic_DNA"/>
</dbReference>
<dbReference type="Pfam" id="PF00642">
    <property type="entry name" value="zf-CCCH"/>
    <property type="match status" value="1"/>
</dbReference>
<dbReference type="GO" id="GO:0008270">
    <property type="term" value="F:zinc ion binding"/>
    <property type="evidence" value="ECO:0007669"/>
    <property type="project" value="UniProtKB-KW"/>
</dbReference>
<keyword evidence="13" id="KW-0238">DNA-binding</keyword>
<evidence type="ECO:0000256" key="6">
    <source>
        <dbReference type="ARBA" id="ARBA00022499"/>
    </source>
</evidence>
<dbReference type="InterPro" id="IPR003617">
    <property type="entry name" value="TFIIS/CRSP70_N_sub"/>
</dbReference>
<dbReference type="PANTHER" id="PTHR46557:SF1">
    <property type="entry name" value="SERINE_THREONINE-PROTEIN PHOSPHATASE 1 REGULATORY SUBUNIT 10"/>
    <property type="match status" value="1"/>
</dbReference>
<keyword evidence="14 16" id="KW-0539">Nucleus</keyword>
<evidence type="ECO:0000256" key="3">
    <source>
        <dbReference type="ARBA" id="ARBA00022330"/>
    </source>
</evidence>
<gene>
    <name evidence="21" type="ORF">mMyoMyo1_015625</name>
</gene>
<keyword evidence="7" id="KW-0597">Phosphoprotein</keyword>
<evidence type="ECO:0000256" key="11">
    <source>
        <dbReference type="ARBA" id="ARBA00022843"/>
    </source>
</evidence>
<feature type="compositionally biased region" description="Basic and acidic residues" evidence="18">
    <location>
        <begin position="735"/>
        <end position="753"/>
    </location>
</feature>
<dbReference type="GO" id="GO:0072357">
    <property type="term" value="C:PTW/PP1 phosphatase complex"/>
    <property type="evidence" value="ECO:0007669"/>
    <property type="project" value="TreeGrafter"/>
</dbReference>
<evidence type="ECO:0000259" key="20">
    <source>
        <dbReference type="PROSITE" id="PS51319"/>
    </source>
</evidence>
<feature type="compositionally biased region" description="Gly residues" evidence="18">
    <location>
        <begin position="589"/>
        <end position="598"/>
    </location>
</feature>
<dbReference type="AlphaFoldDB" id="A0A7J7RL08"/>
<evidence type="ECO:0000256" key="15">
    <source>
        <dbReference type="ARBA" id="ARBA00093575"/>
    </source>
</evidence>
<comment type="caution">
    <text evidence="21">The sequence shown here is derived from an EMBL/GenBank/DDBJ whole genome shotgun (WGS) entry which is preliminary data.</text>
</comment>
<evidence type="ECO:0000259" key="19">
    <source>
        <dbReference type="PROSITE" id="PS50103"/>
    </source>
</evidence>
<evidence type="ECO:0000313" key="21">
    <source>
        <dbReference type="EMBL" id="KAF6276717.1"/>
    </source>
</evidence>
<evidence type="ECO:0000256" key="5">
    <source>
        <dbReference type="ARBA" id="ARBA00022481"/>
    </source>
</evidence>
<feature type="compositionally biased region" description="Basic and acidic residues" evidence="18">
    <location>
        <begin position="768"/>
        <end position="777"/>
    </location>
</feature>
<dbReference type="SUPFAM" id="SSF47676">
    <property type="entry name" value="Conserved domain common to transcription factors TFIIS, elongin A, CRSP70"/>
    <property type="match status" value="1"/>
</dbReference>
<evidence type="ECO:0000256" key="12">
    <source>
        <dbReference type="ARBA" id="ARBA00022884"/>
    </source>
</evidence>
<feature type="domain" description="C3H1-type" evidence="19">
    <location>
        <begin position="780"/>
        <end position="808"/>
    </location>
</feature>
<keyword evidence="12" id="KW-0694">RNA-binding</keyword>
<feature type="compositionally biased region" description="Basic and acidic residues" evidence="18">
    <location>
        <begin position="154"/>
        <end position="167"/>
    </location>
</feature>
<dbReference type="SUPFAM" id="SSF90229">
    <property type="entry name" value="CCCH zinc finger"/>
    <property type="match status" value="1"/>
</dbReference>
<proteinExistence type="predicted"/>
<dbReference type="PROSITE" id="PS50103">
    <property type="entry name" value="ZF_C3H1"/>
    <property type="match status" value="1"/>
</dbReference>
<dbReference type="SMART" id="SM00356">
    <property type="entry name" value="ZnF_C3H1"/>
    <property type="match status" value="1"/>
</dbReference>
<feature type="region of interest" description="Disordered" evidence="18">
    <location>
        <begin position="501"/>
        <end position="779"/>
    </location>
</feature>
<evidence type="ECO:0000256" key="8">
    <source>
        <dbReference type="ARBA" id="ARBA00022723"/>
    </source>
</evidence>
<evidence type="ECO:0000256" key="17">
    <source>
        <dbReference type="PROSITE-ProRule" id="PRU00723"/>
    </source>
</evidence>
<reference evidence="21 22" key="1">
    <citation type="journal article" date="2020" name="Nature">
        <title>Six reference-quality genomes reveal evolution of bat adaptations.</title>
        <authorList>
            <person name="Jebb D."/>
            <person name="Huang Z."/>
            <person name="Pippel M."/>
            <person name="Hughes G.M."/>
            <person name="Lavrichenko K."/>
            <person name="Devanna P."/>
            <person name="Winkler S."/>
            <person name="Jermiin L.S."/>
            <person name="Skirmuntt E.C."/>
            <person name="Katzourakis A."/>
            <person name="Burkitt-Gray L."/>
            <person name="Ray D.A."/>
            <person name="Sullivan K.A.M."/>
            <person name="Roscito J.G."/>
            <person name="Kirilenko B.M."/>
            <person name="Davalos L.M."/>
            <person name="Corthals A.P."/>
            <person name="Power M.L."/>
            <person name="Jones G."/>
            <person name="Ransome R.D."/>
            <person name="Dechmann D.K.N."/>
            <person name="Locatelli A.G."/>
            <person name="Puechmaille S.J."/>
            <person name="Fedrigo O."/>
            <person name="Jarvis E.D."/>
            <person name="Hiller M."/>
            <person name="Vernes S.C."/>
            <person name="Myers E.W."/>
            <person name="Teeling E.C."/>
        </authorList>
    </citation>
    <scope>NUCLEOTIDE SEQUENCE [LARGE SCALE GENOMIC DNA]</scope>
    <source>
        <strain evidence="21">MMyoMyo1</strain>
        <tissue evidence="21">Flight muscle</tissue>
    </source>
</reference>
<keyword evidence="11" id="KW-0832">Ubl conjugation</keyword>
<feature type="compositionally biased region" description="Gly residues" evidence="18">
    <location>
        <begin position="663"/>
        <end position="701"/>
    </location>
</feature>
<dbReference type="VEuPathDB" id="HostDB:GeneID_118679529"/>
<feature type="compositionally biased region" description="Gly residues" evidence="18">
    <location>
        <begin position="708"/>
        <end position="718"/>
    </location>
</feature>
<feature type="region of interest" description="Disordered" evidence="18">
    <location>
        <begin position="305"/>
        <end position="400"/>
    </location>
</feature>
<protein>
    <recommendedName>
        <fullName evidence="3">Serine/threonine-protein phosphatase 1 regulatory subunit 10</fullName>
    </recommendedName>
</protein>
<keyword evidence="8 17" id="KW-0479">Metal-binding</keyword>
<sequence length="814" mass="86726">MGSGPIDPKELLKGLDSFLNRDGEVKSADGISKIFSLMKEARKMVSRCTYLNILLQTQSSEILVKFIDVGGYKLLNNWLTYSKTTNNIPLLQQILLTLQHLPLTVDHLKQNNTAKLVKQLSKSSEDEELRKLASVLVSDWMAVIRSQSSAQPAAEKDKKKRKEEGKGRTTPPERPLTEVKAEPRAEEAPEKKKEKPKSLRTTAPSHAKFRSTGLELETPSLVPVKKNASAVMVSDKYNLKPIPLKRQSSAAAPGDTAPHAEKKYKPLNTTPNATKEIKVKIIPPQPMEGLGFLDALNSAPVPGIKIKKKKKVLSPTAAKPSPFEGKTSTEPSTAKPSSPEPAPPEAMDTDRPGTPVPPVEVPELLDAASLEPGALDAKPVESPGDPSQLTRKGRKRKTVTWPEEGKLREYFYFELDETERVNVNKIKDFGEAAKREILSDRHAFETARRLSHDNMEEKVPWVCPRPLVLPSPLVTPGSNSQERYIQAEREKGILQELFLNKESPHEPDPEPYEPVPPKLIPLDEECSMDETPYVETLEPGEAGGSPDGAGGSKLPPVLANLMGSMGPGGPKGMQHFPPGPGGPMPGPHGGPGGPGGPVGPRLLGPPPPPRGGDPFWDGPADPMRGGPMRGGPGPGPGPGPYHRGRGGRGGNEPPPPPPPFRGARGGRSGGGPPNGRGGPGGGMGGGHRPHEGPGGGMGSGSGHRPHEGPGGSMGGNGGHRPHEGPGHGGPHGHRPHDVPGHRGHDHRGPPPHEHRGHNGPGHGGGGHRGHDGGHSHGGDMSNRPVCRHFMMKGNCRYEDSCAFYHPGVNGPPLP</sequence>
<dbReference type="GO" id="GO:0008157">
    <property type="term" value="F:protein phosphatase 1 binding"/>
    <property type="evidence" value="ECO:0007669"/>
    <property type="project" value="TreeGrafter"/>
</dbReference>
<comment type="subcellular location">
    <subcellularLocation>
        <location evidence="2">Chromosome</location>
    </subcellularLocation>
    <subcellularLocation>
        <location evidence="1 16">Nucleus</location>
    </subcellularLocation>
</comment>
<keyword evidence="5" id="KW-0488">Methylation</keyword>